<evidence type="ECO:0000313" key="1">
    <source>
        <dbReference type="EMBL" id="BBG30190.1"/>
    </source>
</evidence>
<dbReference type="AlphaFoldDB" id="A0A348HEY8"/>
<dbReference type="RefSeq" id="WP_267878430.1">
    <property type="nucleotide sequence ID" value="NZ_AP018933.1"/>
</dbReference>
<evidence type="ECO:0000313" key="2">
    <source>
        <dbReference type="Proteomes" id="UP000267342"/>
    </source>
</evidence>
<name>A0A348HEY8_9GAMM</name>
<keyword evidence="2" id="KW-1185">Reference proteome</keyword>
<dbReference type="Proteomes" id="UP000267342">
    <property type="component" value="Chromosome"/>
</dbReference>
<dbReference type="EMBL" id="AP018933">
    <property type="protein sequence ID" value="BBG30190.1"/>
    <property type="molecule type" value="Genomic_DNA"/>
</dbReference>
<organism evidence="1 2">
    <name type="scientific">Zymobacter palmae</name>
    <dbReference type="NCBI Taxonomy" id="33074"/>
    <lineage>
        <taxon>Bacteria</taxon>
        <taxon>Pseudomonadati</taxon>
        <taxon>Pseudomonadota</taxon>
        <taxon>Gammaproteobacteria</taxon>
        <taxon>Oceanospirillales</taxon>
        <taxon>Halomonadaceae</taxon>
        <taxon>Zymobacter group</taxon>
        <taxon>Zymobacter</taxon>
    </lineage>
</organism>
<protein>
    <submittedName>
        <fullName evidence="1">Uncharacterized protein</fullName>
    </submittedName>
</protein>
<dbReference type="STRING" id="1123510.GCA_000620025_00425"/>
<dbReference type="KEGG" id="zpl:ZBT109_1430"/>
<accession>A0A348HEY8</accession>
<reference evidence="1 2" key="1">
    <citation type="submission" date="2018-09" db="EMBL/GenBank/DDBJ databases">
        <title>Zymobacter palmae IAM14233 (=T109) whole genome analysis.</title>
        <authorList>
            <person name="Yanase H."/>
        </authorList>
    </citation>
    <scope>NUCLEOTIDE SEQUENCE [LARGE SCALE GENOMIC DNA]</scope>
    <source>
        <strain evidence="1 2">IAM14233</strain>
    </source>
</reference>
<sequence>MSRAEVSDKGDAVNLCKNFEDRFMIVEDMPAQPMEMEFAEN</sequence>
<gene>
    <name evidence="1" type="ORF">ZBT109_1430</name>
</gene>
<proteinExistence type="predicted"/>